<evidence type="ECO:0000256" key="15">
    <source>
        <dbReference type="ARBA" id="ARBA00022909"/>
    </source>
</evidence>
<evidence type="ECO:0000256" key="4">
    <source>
        <dbReference type="ARBA" id="ARBA00005150"/>
    </source>
</evidence>
<evidence type="ECO:0000256" key="3">
    <source>
        <dbReference type="ARBA" id="ARBA00004799"/>
    </source>
</evidence>
<evidence type="ECO:0000256" key="6">
    <source>
        <dbReference type="ARBA" id="ARBA00011245"/>
    </source>
</evidence>
<comment type="subunit">
    <text evidence="6">Monomer.</text>
</comment>
<evidence type="ECO:0000256" key="23">
    <source>
        <dbReference type="PIRNR" id="PIRNR001563"/>
    </source>
</evidence>
<dbReference type="EC" id="6.3.2.12" evidence="7"/>
<dbReference type="Pfam" id="PF08245">
    <property type="entry name" value="Mur_ligase_M"/>
    <property type="match status" value="1"/>
</dbReference>
<evidence type="ECO:0000256" key="14">
    <source>
        <dbReference type="ARBA" id="ARBA00022842"/>
    </source>
</evidence>
<gene>
    <name evidence="26" type="ORF">BOW53_06285</name>
</gene>
<dbReference type="InterPro" id="IPR036565">
    <property type="entry name" value="Mur-like_cat_sf"/>
</dbReference>
<evidence type="ECO:0000256" key="18">
    <source>
        <dbReference type="ARBA" id="ARBA00032510"/>
    </source>
</evidence>
<dbReference type="SUPFAM" id="SSF53244">
    <property type="entry name" value="MurD-like peptide ligases, peptide-binding domain"/>
    <property type="match status" value="1"/>
</dbReference>
<evidence type="ECO:0000256" key="9">
    <source>
        <dbReference type="ARBA" id="ARBA00019357"/>
    </source>
</evidence>
<evidence type="ECO:0000256" key="2">
    <source>
        <dbReference type="ARBA" id="ARBA00002714"/>
    </source>
</evidence>
<dbReference type="GO" id="GO:0046654">
    <property type="term" value="P:tetrahydrofolate biosynthetic process"/>
    <property type="evidence" value="ECO:0007669"/>
    <property type="project" value="UniProtKB-UniPathway"/>
</dbReference>
<protein>
    <recommendedName>
        <fullName evidence="9">Dihydrofolate synthase/folylpolyglutamate synthase</fullName>
        <ecNumber evidence="7">6.3.2.12</ecNumber>
        <ecNumber evidence="8">6.3.2.17</ecNumber>
    </recommendedName>
    <alternativeName>
        <fullName evidence="18">Folylpoly-gamma-glutamate synthetase-dihydrofolate synthetase</fullName>
    </alternativeName>
    <alternativeName>
        <fullName evidence="16">Folylpolyglutamate synthetase</fullName>
    </alternativeName>
    <alternativeName>
        <fullName evidence="17">Tetrahydrofolylpolyglutamate synthase</fullName>
    </alternativeName>
</protein>
<keyword evidence="10 23" id="KW-0436">Ligase</keyword>
<keyword evidence="12 23" id="KW-0547">Nucleotide-binding</keyword>
<dbReference type="NCBIfam" id="TIGR01499">
    <property type="entry name" value="folC"/>
    <property type="match status" value="1"/>
</dbReference>
<feature type="domain" description="Mur ligase C-terminal" evidence="24">
    <location>
        <begin position="287"/>
        <end position="407"/>
    </location>
</feature>
<dbReference type="Gene3D" id="3.40.1190.10">
    <property type="entry name" value="Mur-like, catalytic domain"/>
    <property type="match status" value="1"/>
</dbReference>
<keyword evidence="11" id="KW-0479">Metal-binding</keyword>
<comment type="catalytic activity">
    <reaction evidence="22">
        <text>7,8-dihydropteroate + L-glutamate + ATP = 7,8-dihydrofolate + ADP + phosphate + H(+)</text>
        <dbReference type="Rhea" id="RHEA:23584"/>
        <dbReference type="ChEBI" id="CHEBI:15378"/>
        <dbReference type="ChEBI" id="CHEBI:17839"/>
        <dbReference type="ChEBI" id="CHEBI:29985"/>
        <dbReference type="ChEBI" id="CHEBI:30616"/>
        <dbReference type="ChEBI" id="CHEBI:43474"/>
        <dbReference type="ChEBI" id="CHEBI:57451"/>
        <dbReference type="ChEBI" id="CHEBI:456216"/>
        <dbReference type="EC" id="6.3.2.12"/>
    </reaction>
</comment>
<accession>A0A1T2L6X2</accession>
<dbReference type="PANTHER" id="PTHR11136:SF0">
    <property type="entry name" value="DIHYDROFOLATE SYNTHETASE-RELATED"/>
    <property type="match status" value="1"/>
</dbReference>
<dbReference type="SUPFAM" id="SSF53623">
    <property type="entry name" value="MurD-like peptide ligases, catalytic domain"/>
    <property type="match status" value="1"/>
</dbReference>
<dbReference type="GO" id="GO:0008841">
    <property type="term" value="F:dihydrofolate synthase activity"/>
    <property type="evidence" value="ECO:0007669"/>
    <property type="project" value="UniProtKB-EC"/>
</dbReference>
<comment type="function">
    <text evidence="2">Functions in two distinct reactions of the de novo folate biosynthetic pathway. Catalyzes the addition of a glutamate residue to dihydropteroate (7,8-dihydropteroate or H2Pte) to form dihydrofolate (7,8-dihydrofolate monoglutamate or H2Pte-Glu). Also catalyzes successive additions of L-glutamate to tetrahydrofolate or 10-formyltetrahydrofolate or 5,10-methylenetetrahydrofolate, leading to folylpolyglutamate derivatives.</text>
</comment>
<keyword evidence="13 23" id="KW-0067">ATP-binding</keyword>
<evidence type="ECO:0000256" key="12">
    <source>
        <dbReference type="ARBA" id="ARBA00022741"/>
    </source>
</evidence>
<evidence type="ECO:0000256" key="20">
    <source>
        <dbReference type="ARBA" id="ARBA00047808"/>
    </source>
</evidence>
<dbReference type="InterPro" id="IPR018109">
    <property type="entry name" value="Folylpolyglutamate_synth_CS"/>
</dbReference>
<dbReference type="Gene3D" id="3.90.190.20">
    <property type="entry name" value="Mur ligase, C-terminal domain"/>
    <property type="match status" value="1"/>
</dbReference>
<dbReference type="NCBIfam" id="NF008101">
    <property type="entry name" value="PRK10846.1"/>
    <property type="match status" value="1"/>
</dbReference>
<evidence type="ECO:0000256" key="7">
    <source>
        <dbReference type="ARBA" id="ARBA00013023"/>
    </source>
</evidence>
<dbReference type="GO" id="GO:0046872">
    <property type="term" value="F:metal ion binding"/>
    <property type="evidence" value="ECO:0007669"/>
    <property type="project" value="UniProtKB-KW"/>
</dbReference>
<feature type="domain" description="Mur ligase central" evidence="25">
    <location>
        <begin position="47"/>
        <end position="222"/>
    </location>
</feature>
<evidence type="ECO:0000256" key="22">
    <source>
        <dbReference type="ARBA" id="ARBA00049161"/>
    </source>
</evidence>
<comment type="caution">
    <text evidence="26">The sequence shown here is derived from an EMBL/GenBank/DDBJ whole genome shotgun (WGS) entry which is preliminary data.</text>
</comment>
<dbReference type="Proteomes" id="UP000191110">
    <property type="component" value="Unassembled WGS sequence"/>
</dbReference>
<evidence type="ECO:0000259" key="24">
    <source>
        <dbReference type="Pfam" id="PF02875"/>
    </source>
</evidence>
<dbReference type="InterPro" id="IPR036615">
    <property type="entry name" value="Mur_ligase_C_dom_sf"/>
</dbReference>
<keyword evidence="14" id="KW-0460">Magnesium</keyword>
<evidence type="ECO:0000256" key="5">
    <source>
        <dbReference type="ARBA" id="ARBA00008276"/>
    </source>
</evidence>
<dbReference type="PROSITE" id="PS01011">
    <property type="entry name" value="FOLYLPOLYGLU_SYNT_1"/>
    <property type="match status" value="1"/>
</dbReference>
<evidence type="ECO:0000313" key="27">
    <source>
        <dbReference type="Proteomes" id="UP000191110"/>
    </source>
</evidence>
<dbReference type="FunFam" id="3.40.1190.10:FF:000004">
    <property type="entry name" value="Dihydrofolate synthase/folylpolyglutamate synthase"/>
    <property type="match status" value="1"/>
</dbReference>
<evidence type="ECO:0000256" key="17">
    <source>
        <dbReference type="ARBA" id="ARBA00030592"/>
    </source>
</evidence>
<dbReference type="UniPathway" id="UPA00077">
    <property type="reaction ID" value="UER00157"/>
</dbReference>
<keyword evidence="27" id="KW-1185">Reference proteome</keyword>
<comment type="cofactor">
    <cofactor evidence="1">
        <name>Mg(2+)</name>
        <dbReference type="ChEBI" id="CHEBI:18420"/>
    </cofactor>
</comment>
<comment type="similarity">
    <text evidence="5 23">Belongs to the folylpolyglutamate synthase family.</text>
</comment>
<comment type="catalytic activity">
    <reaction evidence="20">
        <text>10-formyltetrahydrofolyl-(gamma-L-Glu)(n) + L-glutamate + ATP = 10-formyltetrahydrofolyl-(gamma-L-Glu)(n+1) + ADP + phosphate + H(+)</text>
        <dbReference type="Rhea" id="RHEA:51904"/>
        <dbReference type="Rhea" id="RHEA-COMP:13088"/>
        <dbReference type="Rhea" id="RHEA-COMP:14300"/>
        <dbReference type="ChEBI" id="CHEBI:15378"/>
        <dbReference type="ChEBI" id="CHEBI:29985"/>
        <dbReference type="ChEBI" id="CHEBI:30616"/>
        <dbReference type="ChEBI" id="CHEBI:43474"/>
        <dbReference type="ChEBI" id="CHEBI:134413"/>
        <dbReference type="ChEBI" id="CHEBI:456216"/>
        <dbReference type="EC" id="6.3.2.17"/>
    </reaction>
</comment>
<dbReference type="RefSeq" id="WP_078483238.1">
    <property type="nucleotide sequence ID" value="NZ_MPRL01000017.1"/>
</dbReference>
<dbReference type="PANTHER" id="PTHR11136">
    <property type="entry name" value="FOLYLPOLYGLUTAMATE SYNTHASE-RELATED"/>
    <property type="match status" value="1"/>
</dbReference>
<dbReference type="OrthoDB" id="9809356at2"/>
<dbReference type="InterPro" id="IPR013221">
    <property type="entry name" value="Mur_ligase_cen"/>
</dbReference>
<dbReference type="GO" id="GO:0046656">
    <property type="term" value="P:folic acid biosynthetic process"/>
    <property type="evidence" value="ECO:0007669"/>
    <property type="project" value="UniProtKB-KW"/>
</dbReference>
<evidence type="ECO:0000256" key="10">
    <source>
        <dbReference type="ARBA" id="ARBA00022598"/>
    </source>
</evidence>
<organism evidence="26 27">
    <name type="scientific">Solemya pervernicosa gill symbiont</name>
    <dbReference type="NCBI Taxonomy" id="642797"/>
    <lineage>
        <taxon>Bacteria</taxon>
        <taxon>Pseudomonadati</taxon>
        <taxon>Pseudomonadota</taxon>
        <taxon>Gammaproteobacteria</taxon>
        <taxon>sulfur-oxidizing symbionts</taxon>
    </lineage>
</organism>
<sequence>MRFSTLSEWLSWQEGLHPSEIELGLQRVSEVWSRLRPEGHRSTVVTVGGTNGKGSTVTLLESMLRRAGYRVGSYTSPHLFRYNERIRIDGKDVGDEALCRSFERIDRARCTTSLTYFEFGTLAALDLFAEAQLDIVLLEVGLGGRLDAVNIIDADVAVVTSVDIDHIAWLGNDREQIGFEKAGIFRFGRAAVCGDSNPPQRLLEHAEQIGAVLYRFGSEFGYECEDGGWRWWSDGQKLADLPIPSLSGECQLNNAAVALQVLRLLNPRFMVERQAIAQGLEEASLPGRFQRIPGAVEKLFDVAHNPHAARQLAANLRASRGGGRTLAVVAMLDDKDVGGVISALQDEVDHWYLAGLDVARGLDRDALAQQANLSAQPFDSFNSLTGAMQAAEGESKEGDRIVVFGSFFTVAELLPQVI</sequence>
<dbReference type="Pfam" id="PF02875">
    <property type="entry name" value="Mur_ligase_C"/>
    <property type="match status" value="1"/>
</dbReference>
<reference evidence="26 27" key="1">
    <citation type="submission" date="2016-11" db="EMBL/GenBank/DDBJ databases">
        <title>Mixed transmission modes and dynamic genome evolution in an obligate animal-bacterial symbiosis.</title>
        <authorList>
            <person name="Russell S.L."/>
            <person name="Corbett-Detig R.B."/>
            <person name="Cavanaugh C.M."/>
        </authorList>
    </citation>
    <scope>NUCLEOTIDE SEQUENCE [LARGE SCALE GENOMIC DNA]</scope>
    <source>
        <strain evidence="26">Sveles-Q1</strain>
    </source>
</reference>
<dbReference type="AlphaFoldDB" id="A0A1T2L6X2"/>
<dbReference type="InterPro" id="IPR004101">
    <property type="entry name" value="Mur_ligase_C"/>
</dbReference>
<proteinExistence type="inferred from homology"/>
<evidence type="ECO:0000313" key="26">
    <source>
        <dbReference type="EMBL" id="OOZ40823.1"/>
    </source>
</evidence>
<comment type="pathway">
    <text evidence="3">Cofactor biosynthesis; tetrahydrofolate biosynthesis; 7,8-dihydrofolate from 2-amino-4-hydroxy-6-hydroxymethyl-7,8-dihydropteridine diphosphate and 4-aminobenzoate: step 2/2.</text>
</comment>
<dbReference type="GO" id="GO:0005524">
    <property type="term" value="F:ATP binding"/>
    <property type="evidence" value="ECO:0007669"/>
    <property type="project" value="UniProtKB-KW"/>
</dbReference>
<evidence type="ECO:0000256" key="13">
    <source>
        <dbReference type="ARBA" id="ARBA00022840"/>
    </source>
</evidence>
<evidence type="ECO:0000256" key="16">
    <source>
        <dbReference type="ARBA" id="ARBA00030048"/>
    </source>
</evidence>
<evidence type="ECO:0000256" key="1">
    <source>
        <dbReference type="ARBA" id="ARBA00001946"/>
    </source>
</evidence>
<dbReference type="EMBL" id="MPRL01000017">
    <property type="protein sequence ID" value="OOZ40823.1"/>
    <property type="molecule type" value="Genomic_DNA"/>
</dbReference>
<name>A0A1T2L6X2_9GAMM</name>
<dbReference type="PIRSF" id="PIRSF001563">
    <property type="entry name" value="Folylpolyglu_synth"/>
    <property type="match status" value="1"/>
</dbReference>
<dbReference type="EC" id="6.3.2.17" evidence="8"/>
<comment type="catalytic activity">
    <reaction evidence="19">
        <text>(6S)-5,6,7,8-tetrahydrofolyl-(gamma-L-Glu)(n) + L-glutamate + ATP = (6S)-5,6,7,8-tetrahydrofolyl-(gamma-L-Glu)(n+1) + ADP + phosphate + H(+)</text>
        <dbReference type="Rhea" id="RHEA:10580"/>
        <dbReference type="Rhea" id="RHEA-COMP:14738"/>
        <dbReference type="Rhea" id="RHEA-COMP:14740"/>
        <dbReference type="ChEBI" id="CHEBI:15378"/>
        <dbReference type="ChEBI" id="CHEBI:29985"/>
        <dbReference type="ChEBI" id="CHEBI:30616"/>
        <dbReference type="ChEBI" id="CHEBI:43474"/>
        <dbReference type="ChEBI" id="CHEBI:141005"/>
        <dbReference type="ChEBI" id="CHEBI:456216"/>
        <dbReference type="EC" id="6.3.2.17"/>
    </reaction>
</comment>
<dbReference type="GO" id="GO:0004326">
    <property type="term" value="F:tetrahydrofolylpolyglutamate synthase activity"/>
    <property type="evidence" value="ECO:0007669"/>
    <property type="project" value="UniProtKB-EC"/>
</dbReference>
<dbReference type="InterPro" id="IPR001645">
    <property type="entry name" value="Folylpolyglutamate_synth"/>
</dbReference>
<dbReference type="GO" id="GO:0005737">
    <property type="term" value="C:cytoplasm"/>
    <property type="evidence" value="ECO:0007669"/>
    <property type="project" value="TreeGrafter"/>
</dbReference>
<evidence type="ECO:0000259" key="25">
    <source>
        <dbReference type="Pfam" id="PF08245"/>
    </source>
</evidence>
<evidence type="ECO:0000256" key="21">
    <source>
        <dbReference type="ARBA" id="ARBA00049035"/>
    </source>
</evidence>
<keyword evidence="15" id="KW-0289">Folate biosynthesis</keyword>
<comment type="pathway">
    <text evidence="4">Cofactor biosynthesis; tetrahydrofolylpolyglutamate biosynthesis.</text>
</comment>
<comment type="catalytic activity">
    <reaction evidence="21">
        <text>(6R)-5,10-methylenetetrahydrofolyl-(gamma-L-Glu)(n) + L-glutamate + ATP = (6R)-5,10-methylenetetrahydrofolyl-(gamma-L-Glu)(n+1) + ADP + phosphate + H(+)</text>
        <dbReference type="Rhea" id="RHEA:51912"/>
        <dbReference type="Rhea" id="RHEA-COMP:13257"/>
        <dbReference type="Rhea" id="RHEA-COMP:13258"/>
        <dbReference type="ChEBI" id="CHEBI:15378"/>
        <dbReference type="ChEBI" id="CHEBI:29985"/>
        <dbReference type="ChEBI" id="CHEBI:30616"/>
        <dbReference type="ChEBI" id="CHEBI:43474"/>
        <dbReference type="ChEBI" id="CHEBI:136572"/>
        <dbReference type="ChEBI" id="CHEBI:456216"/>
        <dbReference type="EC" id="6.3.2.17"/>
    </reaction>
</comment>
<evidence type="ECO:0000256" key="11">
    <source>
        <dbReference type="ARBA" id="ARBA00022723"/>
    </source>
</evidence>
<evidence type="ECO:0000256" key="8">
    <source>
        <dbReference type="ARBA" id="ARBA00013025"/>
    </source>
</evidence>
<evidence type="ECO:0000256" key="19">
    <source>
        <dbReference type="ARBA" id="ARBA00047493"/>
    </source>
</evidence>